<dbReference type="Proteomes" id="UP000254889">
    <property type="component" value="Chromosome"/>
</dbReference>
<evidence type="ECO:0000313" key="3">
    <source>
        <dbReference type="Proteomes" id="UP000254889"/>
    </source>
</evidence>
<dbReference type="EMBL" id="CP031417">
    <property type="protein sequence ID" value="AXK82373.1"/>
    <property type="molecule type" value="Genomic_DNA"/>
</dbReference>
<dbReference type="PIRSF" id="PIRSF021700">
    <property type="entry name" value="3_dmu_93_MTrfase"/>
    <property type="match status" value="1"/>
</dbReference>
<sequence length="172" mass="19290">MHKEEIVALAKRKLATCLWFDKQAEEAAKFYCSVFKNAKLGRTAYYPDAGQDIHAKPANSVLTVEFELEGMAFMALNAGPMFKFNEAISLQIPCETQEEIDYYWSALTADGGQESQCGWLKDKFGLSWQVFPDFMGDILTGPDRAAAARVMNAFMPMKKFDMAAIKKAFKGE</sequence>
<dbReference type="SUPFAM" id="SSF54593">
    <property type="entry name" value="Glyoxalase/Bleomycin resistance protein/Dihydroxybiphenyl dioxygenase"/>
    <property type="match status" value="1"/>
</dbReference>
<dbReference type="CDD" id="cd06588">
    <property type="entry name" value="PhnB_like"/>
    <property type="match status" value="1"/>
</dbReference>
<evidence type="ECO:0000259" key="1">
    <source>
        <dbReference type="Pfam" id="PF06983"/>
    </source>
</evidence>
<reference evidence="2 3" key="1">
    <citation type="submission" date="2018-07" db="EMBL/GenBank/DDBJ databases">
        <authorList>
            <person name="Quirk P.G."/>
            <person name="Krulwich T.A."/>
        </authorList>
    </citation>
    <scope>NUCLEOTIDE SEQUENCE [LARGE SCALE GENOMIC DNA]</scope>
    <source>
        <strain evidence="2 3">CC-BB4</strain>
    </source>
</reference>
<feature type="domain" description="PhnB-like" evidence="1">
    <location>
        <begin position="13"/>
        <end position="130"/>
    </location>
</feature>
<dbReference type="KEGG" id="ptaw:DW352_18745"/>
<accession>A0A345ZZM6</accession>
<organism evidence="2 3">
    <name type="scientific">Pseudolabrys taiwanensis</name>
    <dbReference type="NCBI Taxonomy" id="331696"/>
    <lineage>
        <taxon>Bacteria</taxon>
        <taxon>Pseudomonadati</taxon>
        <taxon>Pseudomonadota</taxon>
        <taxon>Alphaproteobacteria</taxon>
        <taxon>Hyphomicrobiales</taxon>
        <taxon>Xanthobacteraceae</taxon>
        <taxon>Pseudolabrys</taxon>
    </lineage>
</organism>
<proteinExistence type="predicted"/>
<dbReference type="InterPro" id="IPR009725">
    <property type="entry name" value="3_dmu_93_MTrfase"/>
</dbReference>
<dbReference type="Gene3D" id="3.10.180.10">
    <property type="entry name" value="2,3-Dihydroxybiphenyl 1,2-Dioxygenase, domain 1"/>
    <property type="match status" value="1"/>
</dbReference>
<dbReference type="PANTHER" id="PTHR33990:SF2">
    <property type="entry name" value="PHNB-LIKE DOMAIN-CONTAINING PROTEIN"/>
    <property type="match status" value="1"/>
</dbReference>
<dbReference type="Pfam" id="PF06983">
    <property type="entry name" value="3-dmu-9_3-mt"/>
    <property type="match status" value="1"/>
</dbReference>
<protein>
    <submittedName>
        <fullName evidence="2">VOC family protein</fullName>
    </submittedName>
</protein>
<name>A0A345ZZM6_9HYPH</name>
<dbReference type="PANTHER" id="PTHR33990">
    <property type="entry name" value="PROTEIN YJDN-RELATED"/>
    <property type="match status" value="1"/>
</dbReference>
<gene>
    <name evidence="2" type="ORF">DW352_18745</name>
</gene>
<evidence type="ECO:0000313" key="2">
    <source>
        <dbReference type="EMBL" id="AXK82373.1"/>
    </source>
</evidence>
<dbReference type="AlphaFoldDB" id="A0A345ZZM6"/>
<dbReference type="InterPro" id="IPR028973">
    <property type="entry name" value="PhnB-like"/>
</dbReference>
<dbReference type="OrthoDB" id="9806473at2"/>
<keyword evidence="3" id="KW-1185">Reference proteome</keyword>
<dbReference type="InterPro" id="IPR029068">
    <property type="entry name" value="Glyas_Bleomycin-R_OHBP_Dase"/>
</dbReference>